<evidence type="ECO:0000313" key="2">
    <source>
        <dbReference type="EMBL" id="CDN30432.1"/>
    </source>
</evidence>
<dbReference type="KEGG" id="rbc:BN938_0603"/>
<dbReference type="InterPro" id="IPR009061">
    <property type="entry name" value="DNA-bd_dom_put_sf"/>
</dbReference>
<organism evidence="4 5">
    <name type="scientific">Mucinivorans hirudinis</name>
    <dbReference type="NCBI Taxonomy" id="1433126"/>
    <lineage>
        <taxon>Bacteria</taxon>
        <taxon>Pseudomonadati</taxon>
        <taxon>Bacteroidota</taxon>
        <taxon>Bacteroidia</taxon>
        <taxon>Bacteroidales</taxon>
        <taxon>Rikenellaceae</taxon>
        <taxon>Mucinivorans</taxon>
    </lineage>
</organism>
<protein>
    <recommendedName>
        <fullName evidence="1">Helix-turn-helix domain-containing protein</fullName>
    </recommendedName>
</protein>
<dbReference type="OrthoDB" id="1100622at2"/>
<dbReference type="PATRIC" id="fig|1433126.3.peg.2671"/>
<evidence type="ECO:0000313" key="3">
    <source>
        <dbReference type="EMBL" id="CDN30708.1"/>
    </source>
</evidence>
<dbReference type="eggNOG" id="ENOG503409N">
    <property type="taxonomic scope" value="Bacteria"/>
</dbReference>
<evidence type="ECO:0000313" key="5">
    <source>
        <dbReference type="Proteomes" id="UP000027616"/>
    </source>
</evidence>
<dbReference type="Proteomes" id="UP000027616">
    <property type="component" value="Chromosome I"/>
</dbReference>
<dbReference type="Pfam" id="PF12728">
    <property type="entry name" value="HTH_17"/>
    <property type="match status" value="1"/>
</dbReference>
<reference evidence="4" key="1">
    <citation type="submission" date="2014-01" db="EMBL/GenBank/DDBJ databases">
        <authorList>
            <person name="Nelson M."/>
        </authorList>
    </citation>
    <scope>NUCLEOTIDE SEQUENCE</scope>
</reference>
<name>A0A060RAZ0_9BACT</name>
<feature type="domain" description="Helix-turn-helix" evidence="1">
    <location>
        <begin position="39"/>
        <end position="87"/>
    </location>
</feature>
<dbReference type="InterPro" id="IPR041657">
    <property type="entry name" value="HTH_17"/>
</dbReference>
<dbReference type="PANTHER" id="PTHR34585:SF22">
    <property type="entry name" value="HELIX-TURN-HELIX DOMAIN-CONTAINING PROTEIN"/>
    <property type="match status" value="1"/>
</dbReference>
<evidence type="ECO:0000313" key="4">
    <source>
        <dbReference type="EMBL" id="CDN32767.1"/>
    </source>
</evidence>
<dbReference type="EMBL" id="HG934468">
    <property type="protein sequence ID" value="CDN30432.1"/>
    <property type="molecule type" value="Genomic_DNA"/>
</dbReference>
<dbReference type="EMBL" id="HG934468">
    <property type="protein sequence ID" value="CDN32767.1"/>
    <property type="molecule type" value="Genomic_DNA"/>
</dbReference>
<dbReference type="STRING" id="1433126.BN938_0326"/>
<dbReference type="KEGG" id="rbc:BN938_0326"/>
<accession>A0A060RAZ0</accession>
<dbReference type="SUPFAM" id="SSF46955">
    <property type="entry name" value="Putative DNA-binding domain"/>
    <property type="match status" value="1"/>
</dbReference>
<gene>
    <name evidence="2" type="ORF">BN938_0326</name>
    <name evidence="3" type="ORF">BN938_0603</name>
    <name evidence="4" type="ORF">BN938_2698</name>
</gene>
<evidence type="ECO:0000259" key="1">
    <source>
        <dbReference type="Pfam" id="PF12728"/>
    </source>
</evidence>
<dbReference type="PANTHER" id="PTHR34585">
    <property type="match status" value="1"/>
</dbReference>
<dbReference type="AlphaFoldDB" id="A0A060RAZ0"/>
<dbReference type="KEGG" id="rbc:BN938_2698"/>
<sequence length="114" mass="13091">MEVITIESAAYKELTAKLDLIAGYISKAMIKKKAKADMWLSGKELTALLGVSPRTLQRMRDNNSINYAIFRGACRYHISEVERLIAESLYTCDPTTLEEFKRNYGLRTRGKKRR</sequence>
<dbReference type="HOGENOM" id="CLU_133781_0_0_10"/>
<keyword evidence="5" id="KW-1185">Reference proteome</keyword>
<proteinExistence type="predicted"/>
<dbReference type="EMBL" id="HG934468">
    <property type="protein sequence ID" value="CDN30708.1"/>
    <property type="molecule type" value="Genomic_DNA"/>
</dbReference>
<reference evidence="4 5" key="2">
    <citation type="journal article" date="2015" name="Genome Announc.">
        <title>Complete Genome Sequence of the Novel Leech Symbiont Mucinivorans hirudinis M3T.</title>
        <authorList>
            <person name="Nelson M.C."/>
            <person name="Bomar L."/>
            <person name="Graf J."/>
        </authorList>
    </citation>
    <scope>NUCLEOTIDE SEQUENCE [LARGE SCALE GENOMIC DNA]</scope>
    <source>
        <strain evidence="5">M3</strain>
    </source>
</reference>